<comment type="caution">
    <text evidence="1">The sequence shown here is derived from an EMBL/GenBank/DDBJ whole genome shotgun (WGS) entry which is preliminary data.</text>
</comment>
<protein>
    <submittedName>
        <fullName evidence="1">Uncharacterized protein</fullName>
    </submittedName>
</protein>
<proteinExistence type="predicted"/>
<dbReference type="EMBL" id="JBHLTM010000016">
    <property type="protein sequence ID" value="MFC0683894.1"/>
    <property type="molecule type" value="Genomic_DNA"/>
</dbReference>
<accession>A0ABV6S3T4</accession>
<keyword evidence="2" id="KW-1185">Reference proteome</keyword>
<evidence type="ECO:0000313" key="2">
    <source>
        <dbReference type="Proteomes" id="UP001589858"/>
    </source>
</evidence>
<sequence length="99" mass="10637">MKMLSPDEMQELRADIAALGLPDGRQEELIRLIDNIIISIIDQEFGWSPVQISLSARANRAFSASDSCGGVLASGTFGEVDAEVDGVTKPERSADQFAP</sequence>
<reference evidence="1 2" key="1">
    <citation type="submission" date="2024-09" db="EMBL/GenBank/DDBJ databases">
        <authorList>
            <person name="Sun Q."/>
            <person name="Mori K."/>
        </authorList>
    </citation>
    <scope>NUCLEOTIDE SEQUENCE [LARGE SCALE GENOMIC DNA]</scope>
    <source>
        <strain evidence="1 2">CICC 11035S</strain>
    </source>
</reference>
<organism evidence="1 2">
    <name type="scientific">Novosphingobium clariflavum</name>
    <dbReference type="NCBI Taxonomy" id="2029884"/>
    <lineage>
        <taxon>Bacteria</taxon>
        <taxon>Pseudomonadati</taxon>
        <taxon>Pseudomonadota</taxon>
        <taxon>Alphaproteobacteria</taxon>
        <taxon>Sphingomonadales</taxon>
        <taxon>Sphingomonadaceae</taxon>
        <taxon>Novosphingobium</taxon>
    </lineage>
</organism>
<evidence type="ECO:0000313" key="1">
    <source>
        <dbReference type="EMBL" id="MFC0683894.1"/>
    </source>
</evidence>
<gene>
    <name evidence="1" type="ORF">ACFFF8_04750</name>
</gene>
<dbReference type="Proteomes" id="UP001589858">
    <property type="component" value="Unassembled WGS sequence"/>
</dbReference>
<name>A0ABV6S3T4_9SPHN</name>
<dbReference type="RefSeq" id="WP_267220237.1">
    <property type="nucleotide sequence ID" value="NZ_JAPCWC010000006.1"/>
</dbReference>